<gene>
    <name evidence="1" type="ORF">B0T11DRAFT_271886</name>
</gene>
<reference evidence="1" key="1">
    <citation type="journal article" date="2021" name="Nat. Commun.">
        <title>Genetic determinants of endophytism in the Arabidopsis root mycobiome.</title>
        <authorList>
            <person name="Mesny F."/>
            <person name="Miyauchi S."/>
            <person name="Thiergart T."/>
            <person name="Pickel B."/>
            <person name="Atanasova L."/>
            <person name="Karlsson M."/>
            <person name="Huettel B."/>
            <person name="Barry K.W."/>
            <person name="Haridas S."/>
            <person name="Chen C."/>
            <person name="Bauer D."/>
            <person name="Andreopoulos W."/>
            <person name="Pangilinan J."/>
            <person name="LaButti K."/>
            <person name="Riley R."/>
            <person name="Lipzen A."/>
            <person name="Clum A."/>
            <person name="Drula E."/>
            <person name="Henrissat B."/>
            <person name="Kohler A."/>
            <person name="Grigoriev I.V."/>
            <person name="Martin F.M."/>
            <person name="Hacquard S."/>
        </authorList>
    </citation>
    <scope>NUCLEOTIDE SEQUENCE</scope>
    <source>
        <strain evidence="1">MPI-CAGE-AT-0016</strain>
    </source>
</reference>
<keyword evidence="2" id="KW-1185">Reference proteome</keyword>
<evidence type="ECO:0000313" key="1">
    <source>
        <dbReference type="EMBL" id="KAH7376240.1"/>
    </source>
</evidence>
<evidence type="ECO:0000313" key="2">
    <source>
        <dbReference type="Proteomes" id="UP000813385"/>
    </source>
</evidence>
<proteinExistence type="predicted"/>
<dbReference type="OrthoDB" id="4790633at2759"/>
<organism evidence="1 2">
    <name type="scientific">Plectosphaerella cucumerina</name>
    <dbReference type="NCBI Taxonomy" id="40658"/>
    <lineage>
        <taxon>Eukaryota</taxon>
        <taxon>Fungi</taxon>
        <taxon>Dikarya</taxon>
        <taxon>Ascomycota</taxon>
        <taxon>Pezizomycotina</taxon>
        <taxon>Sordariomycetes</taxon>
        <taxon>Hypocreomycetidae</taxon>
        <taxon>Glomerellales</taxon>
        <taxon>Plectosphaerellaceae</taxon>
        <taxon>Plectosphaerella</taxon>
    </lineage>
</organism>
<dbReference type="EMBL" id="JAGPXD010000001">
    <property type="protein sequence ID" value="KAH7376240.1"/>
    <property type="molecule type" value="Genomic_DNA"/>
</dbReference>
<dbReference type="Proteomes" id="UP000813385">
    <property type="component" value="Unassembled WGS sequence"/>
</dbReference>
<name>A0A8K0TQI6_9PEZI</name>
<dbReference type="AlphaFoldDB" id="A0A8K0TQI6"/>
<sequence length="245" mass="27733">MHETRCFVMASIFVLAKMSPASEHSMSVLPLATRLDDRPNRGKPGLELYIPPCILDAAHVWHSPPVDKPLRIQIEGPAVSIEKLLPDVPWSLGRWLPPFPQFPGPELAKLTYRVLYGQEPFLGPSESTAPDLAVRDEYLVEVMAARHQMKSELDYYGVTFDHLVPVDDWDPEVLQINFIEVETDDGEYANKFLPFSVDVAEYAGKKVLAVPRCCQNRKGTTDRARVNESIAHKAGRFKYDWEEEA</sequence>
<protein>
    <submittedName>
        <fullName evidence="1">Uncharacterized protein</fullName>
    </submittedName>
</protein>
<accession>A0A8K0TQI6</accession>
<comment type="caution">
    <text evidence="1">The sequence shown here is derived from an EMBL/GenBank/DDBJ whole genome shotgun (WGS) entry which is preliminary data.</text>
</comment>